<evidence type="ECO:0000313" key="1">
    <source>
        <dbReference type="EMBL" id="PQA93364.1"/>
    </source>
</evidence>
<protein>
    <submittedName>
        <fullName evidence="1">Uncharacterized protein</fullName>
    </submittedName>
</protein>
<dbReference type="Proteomes" id="UP000238314">
    <property type="component" value="Unassembled WGS sequence"/>
</dbReference>
<dbReference type="AlphaFoldDB" id="A0A2S7KEV3"/>
<comment type="caution">
    <text evidence="1">The sequence shown here is derived from an EMBL/GenBank/DDBJ whole genome shotgun (WGS) entry which is preliminary data.</text>
</comment>
<reference evidence="1 2" key="1">
    <citation type="submission" date="2016-11" db="EMBL/GenBank/DDBJ databases">
        <title>Whole genomes of Flavobacteriaceae.</title>
        <authorList>
            <person name="Stine C."/>
            <person name="Li C."/>
            <person name="Tadesse D."/>
        </authorList>
    </citation>
    <scope>NUCLEOTIDE SEQUENCE [LARGE SCALE GENOMIC DNA]</scope>
    <source>
        <strain evidence="1 2">DSM 21068</strain>
    </source>
</reference>
<name>A0A2S7KEV3_9FLAO</name>
<sequence>MQATQTKNKPFSNHTGRFFFAFSLKKYSALILFKLKKIPQKGYFSEICLLKFEFQIIFHTFKHSNTPR</sequence>
<gene>
    <name evidence="1" type="ORF">B0A70_09390</name>
</gene>
<proteinExistence type="predicted"/>
<keyword evidence="2" id="KW-1185">Reference proteome</keyword>
<evidence type="ECO:0000313" key="2">
    <source>
        <dbReference type="Proteomes" id="UP000238314"/>
    </source>
</evidence>
<organism evidence="1 2">
    <name type="scientific">Chryseobacterium piscicola</name>
    <dbReference type="NCBI Taxonomy" id="551459"/>
    <lineage>
        <taxon>Bacteria</taxon>
        <taxon>Pseudomonadati</taxon>
        <taxon>Bacteroidota</taxon>
        <taxon>Flavobacteriia</taxon>
        <taxon>Flavobacteriales</taxon>
        <taxon>Weeksellaceae</taxon>
        <taxon>Chryseobacterium group</taxon>
        <taxon>Chryseobacterium</taxon>
    </lineage>
</organism>
<accession>A0A2S7KEV3</accession>
<dbReference type="EMBL" id="MUGO01000013">
    <property type="protein sequence ID" value="PQA93364.1"/>
    <property type="molecule type" value="Genomic_DNA"/>
</dbReference>